<dbReference type="RefSeq" id="WP_096259647.1">
    <property type="nucleotide sequence ID" value="NZ_BDME01000002.1"/>
</dbReference>
<gene>
    <name evidence="11" type="ORF">LNAT_P1313</name>
</gene>
<keyword evidence="2 9" id="KW-0479">Metal-binding</keyword>
<comment type="cofactor">
    <cofactor evidence="9">
        <name>Mg(2+)</name>
        <dbReference type="ChEBI" id="CHEBI:18420"/>
    </cofactor>
    <cofactor evidence="9">
        <name>Mn(2+)</name>
        <dbReference type="ChEBI" id="CHEBI:29035"/>
    </cofactor>
    <text evidence="9">Mg(2+) or Mn(2+) required for ssDNA cleavage activity.</text>
</comment>
<evidence type="ECO:0000256" key="1">
    <source>
        <dbReference type="ARBA" id="ARBA00022722"/>
    </source>
</evidence>
<dbReference type="PANTHER" id="PTHR37168:SF2">
    <property type="entry name" value="CRISPR-ASSOCIATED EXONUCLEASE CAS4"/>
    <property type="match status" value="1"/>
</dbReference>
<name>A0A292YFQ4_9BACT</name>
<evidence type="ECO:0000256" key="4">
    <source>
        <dbReference type="ARBA" id="ARBA00022839"/>
    </source>
</evidence>
<keyword evidence="6 9" id="KW-0411">Iron-sulfur</keyword>
<proteinExistence type="inferred from homology"/>
<dbReference type="GO" id="GO:0051607">
    <property type="term" value="P:defense response to virus"/>
    <property type="evidence" value="ECO:0007669"/>
    <property type="project" value="UniProtKB-KW"/>
</dbReference>
<comment type="caution">
    <text evidence="11">The sequence shown here is derived from an EMBL/GenBank/DDBJ whole genome shotgun (WGS) entry which is preliminary data.</text>
</comment>
<dbReference type="EC" id="3.1.12.1" evidence="9"/>
<protein>
    <recommendedName>
        <fullName evidence="9">CRISPR-associated exonuclease Cas4</fullName>
        <ecNumber evidence="9">3.1.12.1</ecNumber>
    </recommendedName>
</protein>
<dbReference type="InterPro" id="IPR011604">
    <property type="entry name" value="PDDEXK-like_dom_sf"/>
</dbReference>
<feature type="domain" description="DUF83" evidence="10">
    <location>
        <begin position="3"/>
        <end position="159"/>
    </location>
</feature>
<keyword evidence="8 9" id="KW-0464">Manganese</keyword>
<evidence type="ECO:0000256" key="9">
    <source>
        <dbReference type="RuleBase" id="RU365022"/>
    </source>
</evidence>
<evidence type="ECO:0000256" key="6">
    <source>
        <dbReference type="ARBA" id="ARBA00023014"/>
    </source>
</evidence>
<reference evidence="11 12" key="1">
    <citation type="journal article" date="2017" name="Syst. Appl. Microbiol.">
        <title>Lebetimonas natsushimae sp. nov., a novel strictly anaerobic, moderately thermophilic chemoautotroph isolated from a deep-sea hydrothermal vent polychaete nest in the Mid-Okinawa Trough.</title>
        <authorList>
            <person name="Nagata R."/>
            <person name="Takaki Y."/>
            <person name="Tame A."/>
            <person name="Nunoura T."/>
            <person name="Muto H."/>
            <person name="Mino S."/>
            <person name="Sawayama S."/>
            <person name="Takai K."/>
            <person name="Nakagawa S."/>
        </authorList>
    </citation>
    <scope>NUCLEOTIDE SEQUENCE [LARGE SCALE GENOMIC DNA]</scope>
    <source>
        <strain evidence="11 12">HS1857</strain>
    </source>
</reference>
<evidence type="ECO:0000256" key="7">
    <source>
        <dbReference type="ARBA" id="ARBA00023118"/>
    </source>
</evidence>
<dbReference type="Pfam" id="PF01930">
    <property type="entry name" value="Cas_Cas4"/>
    <property type="match status" value="1"/>
</dbReference>
<evidence type="ECO:0000259" key="10">
    <source>
        <dbReference type="Pfam" id="PF01930"/>
    </source>
</evidence>
<keyword evidence="4 9" id="KW-0269">Exonuclease</keyword>
<comment type="function">
    <text evidence="9">CRISPR (clustered regularly interspaced short palindromic repeat) is an adaptive immune system that provides protection against mobile genetic elements (viruses, transposable elements and conjugative plasmids). CRISPR clusters contain sequences complementary to antecedent mobile elements and target invading nucleic acids. CRISPR clusters are transcribed and processed into CRISPR RNA (crRNA).</text>
</comment>
<organism evidence="11 12">
    <name type="scientific">Lebetimonas natsushimae</name>
    <dbReference type="NCBI Taxonomy" id="1936991"/>
    <lineage>
        <taxon>Bacteria</taxon>
        <taxon>Pseudomonadati</taxon>
        <taxon>Campylobacterota</taxon>
        <taxon>Epsilonproteobacteria</taxon>
        <taxon>Nautiliales</taxon>
        <taxon>Nautiliaceae</taxon>
        <taxon>Lebetimonas</taxon>
    </lineage>
</organism>
<dbReference type="AlphaFoldDB" id="A0A292YFQ4"/>
<dbReference type="InterPro" id="IPR022765">
    <property type="entry name" value="Dna2/Cas4_DUF83"/>
</dbReference>
<comment type="similarity">
    <text evidence="9">Belongs to the CRISPR-associated exonuclease Cas4 family.</text>
</comment>
<evidence type="ECO:0000256" key="8">
    <source>
        <dbReference type="ARBA" id="ARBA00023211"/>
    </source>
</evidence>
<dbReference type="PANTHER" id="PTHR37168">
    <property type="entry name" value="CRISPR-ASSOCIATED EXONUCLEASE CAS4"/>
    <property type="match status" value="1"/>
</dbReference>
<dbReference type="EMBL" id="BDME01000002">
    <property type="protein sequence ID" value="GAX88016.1"/>
    <property type="molecule type" value="Genomic_DNA"/>
</dbReference>
<keyword evidence="12" id="KW-1185">Reference proteome</keyword>
<dbReference type="InterPro" id="IPR013343">
    <property type="entry name" value="CRISPR-assoc_prot_Cas4"/>
</dbReference>
<dbReference type="Proteomes" id="UP000217944">
    <property type="component" value="Unassembled WGS sequence"/>
</dbReference>
<evidence type="ECO:0000313" key="11">
    <source>
        <dbReference type="EMBL" id="GAX88016.1"/>
    </source>
</evidence>
<keyword evidence="5 9" id="KW-0408">Iron</keyword>
<evidence type="ECO:0000256" key="2">
    <source>
        <dbReference type="ARBA" id="ARBA00022723"/>
    </source>
</evidence>
<evidence type="ECO:0000256" key="5">
    <source>
        <dbReference type="ARBA" id="ARBA00023004"/>
    </source>
</evidence>
<dbReference type="Gene3D" id="3.90.320.10">
    <property type="match status" value="1"/>
</dbReference>
<accession>A0A292YFQ4</accession>
<evidence type="ECO:0000313" key="12">
    <source>
        <dbReference type="Proteomes" id="UP000217944"/>
    </source>
</evidence>
<dbReference type="NCBIfam" id="TIGR00372">
    <property type="entry name" value="cas4"/>
    <property type="match status" value="1"/>
</dbReference>
<sequence>MITGTMINYYIHCKTQLWLFYHNINLEDNSEDVRIGKVLHGISDEKVDEVSLENIKVDKITRDYVIEIKKSDSDIEAAKWQLLYYLYRLKQKGIYKKGRLEVFEKRKQDKKRIVIELNEENEKRLLEIIEDIEKIINSPMPEPVFESKCRKCAYYEFCFL</sequence>
<keyword evidence="3 9" id="KW-0378">Hydrolase</keyword>
<dbReference type="GO" id="GO:0051536">
    <property type="term" value="F:iron-sulfur cluster binding"/>
    <property type="evidence" value="ECO:0007669"/>
    <property type="project" value="UniProtKB-KW"/>
</dbReference>
<dbReference type="OrthoDB" id="9794720at2"/>
<dbReference type="GO" id="GO:0046872">
    <property type="term" value="F:metal ion binding"/>
    <property type="evidence" value="ECO:0007669"/>
    <property type="project" value="UniProtKB-KW"/>
</dbReference>
<dbReference type="GO" id="GO:0004527">
    <property type="term" value="F:exonuclease activity"/>
    <property type="evidence" value="ECO:0007669"/>
    <property type="project" value="UniProtKB-KW"/>
</dbReference>
<keyword evidence="1 9" id="KW-0540">Nuclease</keyword>
<evidence type="ECO:0000256" key="3">
    <source>
        <dbReference type="ARBA" id="ARBA00022801"/>
    </source>
</evidence>
<comment type="cofactor">
    <cofactor evidence="9">
        <name>iron-sulfur cluster</name>
        <dbReference type="ChEBI" id="CHEBI:30408"/>
    </cofactor>
</comment>
<keyword evidence="7 9" id="KW-0051">Antiviral defense</keyword>